<dbReference type="Proteomes" id="UP000286715">
    <property type="component" value="Unassembled WGS sequence"/>
</dbReference>
<evidence type="ECO:0000256" key="9">
    <source>
        <dbReference type="ARBA" id="ARBA00030264"/>
    </source>
</evidence>
<dbReference type="InterPro" id="IPR013785">
    <property type="entry name" value="Aldolase_TIM"/>
</dbReference>
<dbReference type="InterPro" id="IPR011060">
    <property type="entry name" value="RibuloseP-bd_barrel"/>
</dbReference>
<dbReference type="PANTHER" id="PTHR21235">
    <property type="entry name" value="IMIDAZOLE GLYCEROL PHOSPHATE SYNTHASE SUBUNIT HISF/H IGP SYNTHASE SUBUNIT HISF/H"/>
    <property type="match status" value="1"/>
</dbReference>
<evidence type="ECO:0000313" key="13">
    <source>
        <dbReference type="Proteomes" id="UP000286715"/>
    </source>
</evidence>
<keyword evidence="6 11" id="KW-0368">Histidine biosynthesis</keyword>
<evidence type="ECO:0000256" key="11">
    <source>
        <dbReference type="RuleBase" id="RU003657"/>
    </source>
</evidence>
<comment type="subunit">
    <text evidence="3">Heterodimer of HisH and HisF.</text>
</comment>
<comment type="similarity">
    <text evidence="2 11">Belongs to the HisA/HisF family.</text>
</comment>
<keyword evidence="5 11" id="KW-0028">Amino-acid biosynthesis</keyword>
<dbReference type="GO" id="GO:0000107">
    <property type="term" value="F:imidazoleglycerol-phosphate synthase activity"/>
    <property type="evidence" value="ECO:0007669"/>
    <property type="project" value="InterPro"/>
</dbReference>
<dbReference type="GO" id="GO:0000105">
    <property type="term" value="P:L-histidine biosynthetic process"/>
    <property type="evidence" value="ECO:0007669"/>
    <property type="project" value="UniProtKB-UniPathway"/>
</dbReference>
<evidence type="ECO:0000256" key="1">
    <source>
        <dbReference type="ARBA" id="ARBA00005091"/>
    </source>
</evidence>
<evidence type="ECO:0000256" key="8">
    <source>
        <dbReference type="ARBA" id="ARBA00025475"/>
    </source>
</evidence>
<evidence type="ECO:0000256" key="7">
    <source>
        <dbReference type="ARBA" id="ARBA00023239"/>
    </source>
</evidence>
<dbReference type="PANTHER" id="PTHR21235:SF2">
    <property type="entry name" value="IMIDAZOLE GLYCEROL PHOSPHATE SYNTHASE HISHF"/>
    <property type="match status" value="1"/>
</dbReference>
<name>A0A401XJW6_9FLAO</name>
<protein>
    <recommendedName>
        <fullName evidence="4">imidazole glycerol-phosphate synthase</fullName>
        <ecNumber evidence="4">4.3.2.10</ecNumber>
    </recommendedName>
    <alternativeName>
        <fullName evidence="9">IGP synthase cyclase subunit</fullName>
    </alternativeName>
</protein>
<organism evidence="12 13">
    <name type="scientific">Thermaurantimonas aggregans</name>
    <dbReference type="NCBI Taxonomy" id="2173829"/>
    <lineage>
        <taxon>Bacteria</taxon>
        <taxon>Pseudomonadati</taxon>
        <taxon>Bacteroidota</taxon>
        <taxon>Flavobacteriia</taxon>
        <taxon>Flavobacteriales</taxon>
        <taxon>Schleiferiaceae</taxon>
        <taxon>Thermaurantimonas</taxon>
    </lineage>
</organism>
<evidence type="ECO:0000256" key="4">
    <source>
        <dbReference type="ARBA" id="ARBA00012809"/>
    </source>
</evidence>
<dbReference type="OrthoDB" id="9781903at2"/>
<evidence type="ECO:0000256" key="5">
    <source>
        <dbReference type="ARBA" id="ARBA00022605"/>
    </source>
</evidence>
<comment type="pathway">
    <text evidence="1">Amino-acid biosynthesis; L-histidine biosynthesis; L-histidine from 5-phospho-alpha-D-ribose 1-diphosphate: step 5/9.</text>
</comment>
<proteinExistence type="inferred from homology"/>
<dbReference type="SUPFAM" id="SSF51366">
    <property type="entry name" value="Ribulose-phoshate binding barrel"/>
    <property type="match status" value="1"/>
</dbReference>
<comment type="caution">
    <text evidence="12">The sequence shown here is derived from an EMBL/GenBank/DDBJ whole genome shotgun (WGS) entry which is preliminary data.</text>
</comment>
<dbReference type="RefSeq" id="WP_124397389.1">
    <property type="nucleotide sequence ID" value="NZ_BHZE01000006.1"/>
</dbReference>
<dbReference type="AlphaFoldDB" id="A0A401XJW6"/>
<accession>A0A401XJW6</accession>
<comment type="function">
    <text evidence="8">IGPS catalyzes the conversion of PRFAR and glutamine to IGP, AICAR and glutamate. The HisF subunit catalyzes the cyclization activity that produces IGP and AICAR from PRFAR using the ammonia provided by the HisH subunit.</text>
</comment>
<dbReference type="Gene3D" id="3.20.20.70">
    <property type="entry name" value="Aldolase class I"/>
    <property type="match status" value="1"/>
</dbReference>
<dbReference type="Pfam" id="PF00977">
    <property type="entry name" value="His_biosynth"/>
    <property type="match status" value="1"/>
</dbReference>
<dbReference type="CDD" id="cd04731">
    <property type="entry name" value="HisF"/>
    <property type="match status" value="1"/>
</dbReference>
<gene>
    <name evidence="12" type="primary">hisF2</name>
    <name evidence="12" type="ORF">JCM31826_08070</name>
</gene>
<evidence type="ECO:0000256" key="2">
    <source>
        <dbReference type="ARBA" id="ARBA00009667"/>
    </source>
</evidence>
<sequence>MLLPRLIPCLLIHKNQLYKSVNFKEYKYIGDPINTVRIFNEFNVDELIILDIDCTSKNLEPNYFLIERLAAEARMPICYGGGIKNINQAKKIFKLGVEKIALSSAAILNPEFIKDVGKEVGVQSVVVILDIKKDDKYYIYINNGTKRMDIDIKEYLIKIQEYGVGEIVLNSIDKDGLMTGYDLNLIKEFAEVINVPLTVLGGVGSYSHFKDAVDNFDLLGLAAGSFFVFKGKYRAVLLSYPNIETKKEIFSNFISKFYS</sequence>
<dbReference type="InterPro" id="IPR050064">
    <property type="entry name" value="IGPS_HisA/HisF"/>
</dbReference>
<dbReference type="EC" id="4.3.2.10" evidence="4"/>
<dbReference type="UniPathway" id="UPA00031">
    <property type="reaction ID" value="UER00010"/>
</dbReference>
<reference evidence="12 13" key="1">
    <citation type="submission" date="2018-11" db="EMBL/GenBank/DDBJ databases">
        <title>Schleiferia aggregans sp. nov., a moderately thermophilic heterotrophic bacterium isolated from microbial mats at a terrestrial hot spring.</title>
        <authorList>
            <person name="Iino T."/>
            <person name="Ohkuma M."/>
            <person name="Haruta S."/>
        </authorList>
    </citation>
    <scope>NUCLEOTIDE SEQUENCE [LARGE SCALE GENOMIC DNA]</scope>
    <source>
        <strain evidence="12 13">LA</strain>
    </source>
</reference>
<evidence type="ECO:0000256" key="6">
    <source>
        <dbReference type="ARBA" id="ARBA00023102"/>
    </source>
</evidence>
<dbReference type="InterPro" id="IPR006062">
    <property type="entry name" value="His_biosynth"/>
</dbReference>
<dbReference type="InterPro" id="IPR004651">
    <property type="entry name" value="HisF"/>
</dbReference>
<keyword evidence="7" id="KW-0456">Lyase</keyword>
<dbReference type="NCBIfam" id="NF038364">
    <property type="entry name" value="AglZ_HisF2_fam"/>
    <property type="match status" value="1"/>
</dbReference>
<evidence type="ECO:0000256" key="10">
    <source>
        <dbReference type="ARBA" id="ARBA00047838"/>
    </source>
</evidence>
<evidence type="ECO:0000313" key="12">
    <source>
        <dbReference type="EMBL" id="GCD77325.1"/>
    </source>
</evidence>
<dbReference type="EMBL" id="BHZE01000006">
    <property type="protein sequence ID" value="GCD77325.1"/>
    <property type="molecule type" value="Genomic_DNA"/>
</dbReference>
<dbReference type="GO" id="GO:0016829">
    <property type="term" value="F:lyase activity"/>
    <property type="evidence" value="ECO:0007669"/>
    <property type="project" value="UniProtKB-KW"/>
</dbReference>
<keyword evidence="13" id="KW-1185">Reference proteome</keyword>
<comment type="catalytic activity">
    <reaction evidence="10">
        <text>5-[(5-phospho-1-deoxy-D-ribulos-1-ylimino)methylamino]-1-(5-phospho-beta-D-ribosyl)imidazole-4-carboxamide + L-glutamine = D-erythro-1-(imidazol-4-yl)glycerol 3-phosphate + 5-amino-1-(5-phospho-beta-D-ribosyl)imidazole-4-carboxamide + L-glutamate + H(+)</text>
        <dbReference type="Rhea" id="RHEA:24793"/>
        <dbReference type="ChEBI" id="CHEBI:15378"/>
        <dbReference type="ChEBI" id="CHEBI:29985"/>
        <dbReference type="ChEBI" id="CHEBI:58278"/>
        <dbReference type="ChEBI" id="CHEBI:58359"/>
        <dbReference type="ChEBI" id="CHEBI:58475"/>
        <dbReference type="ChEBI" id="CHEBI:58525"/>
        <dbReference type="EC" id="4.3.2.10"/>
    </reaction>
</comment>
<evidence type="ECO:0000256" key="3">
    <source>
        <dbReference type="ARBA" id="ARBA00011152"/>
    </source>
</evidence>